<protein>
    <submittedName>
        <fullName evidence="4">Substrate-binding domain-containing protein</fullName>
    </submittedName>
</protein>
<dbReference type="PANTHER" id="PTHR30036">
    <property type="entry name" value="D-XYLOSE-BINDING PERIPLASMIC PROTEIN"/>
    <property type="match status" value="1"/>
</dbReference>
<evidence type="ECO:0000313" key="5">
    <source>
        <dbReference type="Proteomes" id="UP000477750"/>
    </source>
</evidence>
<dbReference type="InterPro" id="IPR050555">
    <property type="entry name" value="Bact_Solute-Bind_Prot2"/>
</dbReference>
<accession>A0A6L5G5P4</accession>
<comment type="subcellular location">
    <subcellularLocation>
        <location evidence="1">Cell envelope</location>
    </subcellularLocation>
</comment>
<dbReference type="Pfam" id="PF13407">
    <property type="entry name" value="Peripla_BP_4"/>
    <property type="match status" value="1"/>
</dbReference>
<keyword evidence="5" id="KW-1185">Reference proteome</keyword>
<dbReference type="RefSeq" id="WP_153024136.1">
    <property type="nucleotide sequence ID" value="NZ_WIAO01000004.1"/>
</dbReference>
<dbReference type="GO" id="GO:0030288">
    <property type="term" value="C:outer membrane-bounded periplasmic space"/>
    <property type="evidence" value="ECO:0007669"/>
    <property type="project" value="TreeGrafter"/>
</dbReference>
<dbReference type="Gene3D" id="3.40.50.2300">
    <property type="match status" value="2"/>
</dbReference>
<comment type="caution">
    <text evidence="4">The sequence shown here is derived from an EMBL/GenBank/DDBJ whole genome shotgun (WGS) entry which is preliminary data.</text>
</comment>
<dbReference type="AlphaFoldDB" id="A0A6L5G5P4"/>
<evidence type="ECO:0000256" key="1">
    <source>
        <dbReference type="ARBA" id="ARBA00004196"/>
    </source>
</evidence>
<organism evidence="4 5">
    <name type="scientific">Glycomyces albidus</name>
    <dbReference type="NCBI Taxonomy" id="2656774"/>
    <lineage>
        <taxon>Bacteria</taxon>
        <taxon>Bacillati</taxon>
        <taxon>Actinomycetota</taxon>
        <taxon>Actinomycetes</taxon>
        <taxon>Glycomycetales</taxon>
        <taxon>Glycomycetaceae</taxon>
        <taxon>Glycomyces</taxon>
    </lineage>
</organism>
<gene>
    <name evidence="4" type="ORF">GFD30_05110</name>
</gene>
<evidence type="ECO:0000256" key="2">
    <source>
        <dbReference type="ARBA" id="ARBA00022729"/>
    </source>
</evidence>
<name>A0A6L5G5P4_9ACTN</name>
<dbReference type="GO" id="GO:0030246">
    <property type="term" value="F:carbohydrate binding"/>
    <property type="evidence" value="ECO:0007669"/>
    <property type="project" value="TreeGrafter"/>
</dbReference>
<dbReference type="PANTHER" id="PTHR30036:SF1">
    <property type="entry name" value="D-XYLOSE-BINDING PERIPLASMIC PROTEIN"/>
    <property type="match status" value="1"/>
</dbReference>
<dbReference type="InterPro" id="IPR025997">
    <property type="entry name" value="SBP_2_dom"/>
</dbReference>
<proteinExistence type="predicted"/>
<reference evidence="4 5" key="1">
    <citation type="submission" date="2019-10" db="EMBL/GenBank/DDBJ databases">
        <title>Glycomyces albidus sp. nov., a novel actinomycete isolated from rhizosphere soil of wheat (Triticum aestivum L.).</title>
        <authorList>
            <person name="Qian L."/>
        </authorList>
    </citation>
    <scope>NUCLEOTIDE SEQUENCE [LARGE SCALE GENOMIC DNA]</scope>
    <source>
        <strain evidence="4 5">NEAU-7082</strain>
    </source>
</reference>
<keyword evidence="2" id="KW-0732">Signal</keyword>
<dbReference type="SUPFAM" id="SSF53822">
    <property type="entry name" value="Periplasmic binding protein-like I"/>
    <property type="match status" value="1"/>
</dbReference>
<dbReference type="InterPro" id="IPR028082">
    <property type="entry name" value="Peripla_BP_I"/>
</dbReference>
<sequence length="376" mass="39003">MHSSSSPTPPSRLTARTLRQGGAALGAAALALTLTACGAGEDDAGSGDTPLIGVILPDSASSDRWETADRKYLEEAFEAAGVEYDIQNAQGSREDFQTIADQMLTNGVDVLITVNLDSGTGKTVIEKAKSQGVATIDYDRLTEDGGADYYVSFDNEQVGVLQGEGLVACLEGAASTPLIAELNGSPTDNNATLFKNGYDSVLDPLYADGTFEKGPDEWVPDWDNAQGGTLFEQMLTDTGAEIDGVLAANDGLAHAVITVLQRNSLNGTVPVTGQDATVQGLQNILTGDQCMTVYKAIKQEADAAAELAVALANGEKPETEASVTDPVSGAEVPAVLLEPVAITAENIQLVVDDGYVDPAELCAGDYAALCTEHGIG</sequence>
<evidence type="ECO:0000313" key="4">
    <source>
        <dbReference type="EMBL" id="MQM24959.1"/>
    </source>
</evidence>
<dbReference type="Proteomes" id="UP000477750">
    <property type="component" value="Unassembled WGS sequence"/>
</dbReference>
<evidence type="ECO:0000259" key="3">
    <source>
        <dbReference type="Pfam" id="PF13407"/>
    </source>
</evidence>
<dbReference type="EMBL" id="WIAO01000004">
    <property type="protein sequence ID" value="MQM24959.1"/>
    <property type="molecule type" value="Genomic_DNA"/>
</dbReference>
<feature type="domain" description="Periplasmic binding protein" evidence="3">
    <location>
        <begin position="53"/>
        <end position="316"/>
    </location>
</feature>